<dbReference type="RefSeq" id="WP_138196916.1">
    <property type="nucleotide sequence ID" value="NZ_VCIW01000019.1"/>
</dbReference>
<keyword evidence="3" id="KW-1185">Reference proteome</keyword>
<dbReference type="InterPro" id="IPR000182">
    <property type="entry name" value="GNAT_dom"/>
</dbReference>
<dbReference type="EMBL" id="VCIW01000019">
    <property type="protein sequence ID" value="TLS49763.1"/>
    <property type="molecule type" value="Genomic_DNA"/>
</dbReference>
<dbReference type="InterPro" id="IPR016181">
    <property type="entry name" value="Acyl_CoA_acyltransferase"/>
</dbReference>
<evidence type="ECO:0000259" key="1">
    <source>
        <dbReference type="PROSITE" id="PS51186"/>
    </source>
</evidence>
<dbReference type="Proteomes" id="UP000309676">
    <property type="component" value="Unassembled WGS sequence"/>
</dbReference>
<feature type="domain" description="N-acetyltransferase" evidence="1">
    <location>
        <begin position="137"/>
        <end position="272"/>
    </location>
</feature>
<dbReference type="Pfam" id="PF00583">
    <property type="entry name" value="Acetyltransf_1"/>
    <property type="match status" value="1"/>
</dbReference>
<dbReference type="CDD" id="cd04301">
    <property type="entry name" value="NAT_SF"/>
    <property type="match status" value="1"/>
</dbReference>
<dbReference type="GO" id="GO:0016747">
    <property type="term" value="F:acyltransferase activity, transferring groups other than amino-acyl groups"/>
    <property type="evidence" value="ECO:0007669"/>
    <property type="project" value="InterPro"/>
</dbReference>
<dbReference type="Gene3D" id="3.40.630.30">
    <property type="match status" value="1"/>
</dbReference>
<dbReference type="OrthoDB" id="2350893at2"/>
<reference evidence="2 3" key="1">
    <citation type="submission" date="2019-05" db="EMBL/GenBank/DDBJ databases">
        <authorList>
            <person name="Narsing Rao M.P."/>
            <person name="Li W.J."/>
        </authorList>
    </citation>
    <scope>NUCLEOTIDE SEQUENCE [LARGE SCALE GENOMIC DNA]</scope>
    <source>
        <strain evidence="2 3">SYSU_K30003</strain>
    </source>
</reference>
<accession>A0A5R9GAK3</accession>
<evidence type="ECO:0000313" key="3">
    <source>
        <dbReference type="Proteomes" id="UP000309676"/>
    </source>
</evidence>
<comment type="caution">
    <text evidence="2">The sequence shown here is derived from an EMBL/GenBank/DDBJ whole genome shotgun (WGS) entry which is preliminary data.</text>
</comment>
<proteinExistence type="predicted"/>
<dbReference type="PROSITE" id="PS51186">
    <property type="entry name" value="GNAT"/>
    <property type="match status" value="1"/>
</dbReference>
<evidence type="ECO:0000313" key="2">
    <source>
        <dbReference type="EMBL" id="TLS49763.1"/>
    </source>
</evidence>
<keyword evidence="2" id="KW-0808">Transferase</keyword>
<name>A0A5R9GAK3_9BACL</name>
<dbReference type="SUPFAM" id="SSF55729">
    <property type="entry name" value="Acyl-CoA N-acyltransferases (Nat)"/>
    <property type="match status" value="1"/>
</dbReference>
<organism evidence="2 3">
    <name type="scientific">Paenibacillus antri</name>
    <dbReference type="NCBI Taxonomy" id="2582848"/>
    <lineage>
        <taxon>Bacteria</taxon>
        <taxon>Bacillati</taxon>
        <taxon>Bacillota</taxon>
        <taxon>Bacilli</taxon>
        <taxon>Bacillales</taxon>
        <taxon>Paenibacillaceae</taxon>
        <taxon>Paenibacillus</taxon>
    </lineage>
</organism>
<gene>
    <name evidence="2" type="ORF">FE782_24150</name>
</gene>
<sequence>MNANKKPLELQADIERMELELTKWNARRSLTPTERQVEAIELGGCVLLRDRTDPHSMYYNRIKGFGAGDVPRLQEILARYPDSEAAPCFDMTPDRMGPEASRALADAGFLPAEQLAFLAAEPSEAAEEGGAVTASPFDIRLVTERAAETFIRWIEASSPGQSIADATIERTKGYFRQPHFRNYMIEIDGRPAAMASLFLHGAEAYLANDYTFDAYRGRGCQTALIRRRLADAARLGAKAVYTDVVFGTPSHANMEKAGFRTAFVNTFWCKGL</sequence>
<dbReference type="AlphaFoldDB" id="A0A5R9GAK3"/>
<protein>
    <submittedName>
        <fullName evidence="2">GNAT family N-acetyltransferase</fullName>
    </submittedName>
</protein>